<keyword evidence="4" id="KW-1185">Reference proteome</keyword>
<dbReference type="PANTHER" id="PTHR35038">
    <property type="entry name" value="DISSIMILATORY SULFITE REDUCTASE SIRA"/>
    <property type="match status" value="1"/>
</dbReference>
<dbReference type="InterPro" id="IPR051829">
    <property type="entry name" value="Multiheme_Cytochr_ET"/>
</dbReference>
<sequence>MKRSIAAAILVALAFLPIAAAQAQEKAPEPSLIELWQKSGHGNSQSSAFTHWNDEGEIPVNCAACHSGEGFRAFHGLDGSTPGGVDQPIATGGVVDCATCHEDGIKEIATIRFPSGAEITPPRGTATCLTCHQGRAAGNSVDQQTANMVDDEVNVELAFVNPHYAVAAATLFGSQVKGGYEYPGQDYSGQFAHVDAFSSCIDCHDPHSTQVKELSCTSCHEGETLRTIRTSKTDFDGDGDVTTGIYSEISSLKAKLLLAIETYAAERTETPITYASRYPYFFIADTELTYANRYNAWTPALLRAAYNYQFVTMDKGAYAHNPHYAVQVLHDSITDLAHRAPGINIELGPRP</sequence>
<dbReference type="PANTHER" id="PTHR35038:SF8">
    <property type="entry name" value="C-TYPE POLYHEME CYTOCHROME OMCC"/>
    <property type="match status" value="1"/>
</dbReference>
<feature type="chain" id="PRO_5047489109" evidence="2">
    <location>
        <begin position="24"/>
        <end position="351"/>
    </location>
</feature>
<gene>
    <name evidence="3" type="ORF">L1I42_07730</name>
</gene>
<evidence type="ECO:0000313" key="4">
    <source>
        <dbReference type="Proteomes" id="UP001201217"/>
    </source>
</evidence>
<feature type="signal peptide" evidence="2">
    <location>
        <begin position="1"/>
        <end position="23"/>
    </location>
</feature>
<evidence type="ECO:0000256" key="1">
    <source>
        <dbReference type="ARBA" id="ARBA00022729"/>
    </source>
</evidence>
<reference evidence="3 4" key="1">
    <citation type="submission" date="2022-01" db="EMBL/GenBank/DDBJ databases">
        <title>Maritalea mediterranea sp. nov., isolated from marine plastic residues from the Malva-rosa beach (Valencia, Spain).</title>
        <authorList>
            <person name="Vidal-Verdu A."/>
            <person name="Molina-Menor E."/>
            <person name="Pascual J."/>
            <person name="Pereto J."/>
            <person name="Porcar M."/>
        </authorList>
    </citation>
    <scope>NUCLEOTIDE SEQUENCE [LARGE SCALE GENOMIC DNA]</scope>
    <source>
        <strain evidence="3 4">P4.10X</strain>
    </source>
</reference>
<proteinExistence type="predicted"/>
<protein>
    <submittedName>
        <fullName evidence="3">Cytochrome c3 family protein</fullName>
    </submittedName>
</protein>
<dbReference type="RefSeq" id="WP_236113899.1">
    <property type="nucleotide sequence ID" value="NZ_JAKGTI010000001.1"/>
</dbReference>
<dbReference type="SUPFAM" id="SSF48695">
    <property type="entry name" value="Multiheme cytochromes"/>
    <property type="match status" value="1"/>
</dbReference>
<evidence type="ECO:0000313" key="3">
    <source>
        <dbReference type="EMBL" id="MCF4098375.1"/>
    </source>
</evidence>
<accession>A0ABS9E676</accession>
<dbReference type="InterPro" id="IPR036280">
    <property type="entry name" value="Multihaem_cyt_sf"/>
</dbReference>
<name>A0ABS9E676_9HYPH</name>
<dbReference type="Gene3D" id="1.10.1130.10">
    <property type="entry name" value="Flavocytochrome C3, Chain A"/>
    <property type="match status" value="1"/>
</dbReference>
<dbReference type="Proteomes" id="UP001201217">
    <property type="component" value="Unassembled WGS sequence"/>
</dbReference>
<comment type="caution">
    <text evidence="3">The sequence shown here is derived from an EMBL/GenBank/DDBJ whole genome shotgun (WGS) entry which is preliminary data.</text>
</comment>
<organism evidence="3 4">
    <name type="scientific">Maritalea mediterranea</name>
    <dbReference type="NCBI Taxonomy" id="2909667"/>
    <lineage>
        <taxon>Bacteria</taxon>
        <taxon>Pseudomonadati</taxon>
        <taxon>Pseudomonadota</taxon>
        <taxon>Alphaproteobacteria</taxon>
        <taxon>Hyphomicrobiales</taxon>
        <taxon>Devosiaceae</taxon>
        <taxon>Maritalea</taxon>
    </lineage>
</organism>
<evidence type="ECO:0000256" key="2">
    <source>
        <dbReference type="SAM" id="SignalP"/>
    </source>
</evidence>
<dbReference type="EMBL" id="JAKGTI010000001">
    <property type="protein sequence ID" value="MCF4098375.1"/>
    <property type="molecule type" value="Genomic_DNA"/>
</dbReference>
<keyword evidence="1 2" id="KW-0732">Signal</keyword>